<dbReference type="SUPFAM" id="SSF81383">
    <property type="entry name" value="F-box domain"/>
    <property type="match status" value="1"/>
</dbReference>
<evidence type="ECO:0000313" key="2">
    <source>
        <dbReference type="EMBL" id="RSH94784.1"/>
    </source>
</evidence>
<dbReference type="EMBL" id="RSCD01000002">
    <property type="protein sequence ID" value="RSH94784.1"/>
    <property type="molecule type" value="Genomic_DNA"/>
</dbReference>
<organism evidence="2 3">
    <name type="scientific">Saitozyma podzolica</name>
    <dbReference type="NCBI Taxonomy" id="1890683"/>
    <lineage>
        <taxon>Eukaryota</taxon>
        <taxon>Fungi</taxon>
        <taxon>Dikarya</taxon>
        <taxon>Basidiomycota</taxon>
        <taxon>Agaricomycotina</taxon>
        <taxon>Tremellomycetes</taxon>
        <taxon>Tremellales</taxon>
        <taxon>Trimorphomycetaceae</taxon>
        <taxon>Saitozyma</taxon>
    </lineage>
</organism>
<reference evidence="2 3" key="1">
    <citation type="submission" date="2018-11" db="EMBL/GenBank/DDBJ databases">
        <title>Genome sequence of Saitozyma podzolica DSM 27192.</title>
        <authorList>
            <person name="Aliyu H."/>
            <person name="Gorte O."/>
            <person name="Ochsenreither K."/>
        </authorList>
    </citation>
    <scope>NUCLEOTIDE SEQUENCE [LARGE SCALE GENOMIC DNA]</scope>
    <source>
        <strain evidence="2 3">DSM 27192</strain>
    </source>
</reference>
<dbReference type="InterPro" id="IPR011047">
    <property type="entry name" value="Quinoprotein_ADH-like_sf"/>
</dbReference>
<dbReference type="SUPFAM" id="SSF50998">
    <property type="entry name" value="Quinoprotein alcohol dehydrogenase-like"/>
    <property type="match status" value="1"/>
</dbReference>
<feature type="region of interest" description="Disordered" evidence="1">
    <location>
        <begin position="565"/>
        <end position="594"/>
    </location>
</feature>
<keyword evidence="3" id="KW-1185">Reference proteome</keyword>
<sequence length="680" mass="75756">MQRPPSRSHIVSISSISYIVSLPRTSHSGHHAPEPRCEALPTDPLDALGPSLFLSILSHLPLQSLLSAELVSPLWRRAIFLHEKGVWRSACHRTGVELKHMRTLESIERAAALMPTGGGWSGDPEEPEPEPPSEGGVGVVNWREVCKAYVGMGRNWRWGRCREGWVTPPGNTVWRIKVDPEEGTLISTSRTGGLSVVDAKSSQPLFALRGVRPWAHLEFCKGFAIFDVGQVDTDFSLQVYRTQPAISRSTHPTPRVRPPITRTAQSFTRPSWSPEQADKPLPRGHLAYYRTITPPTSCIAFRARVDGADEYGDGGRAVLGTAGEEAVYLWDLEEEGRVEVIRFKEEDRERVQYIEFDDDFVFLCARSQMHIYSRHQRTKLVSFPPPLPAPSILPSRDEHERPDLAIASAAFTFDLENDVQLVPRSHVDDGIDPPTLYGPPRLDPALVARAESRPSWRGEDGFEEAFTAPVGRAGPSRRRPDGGAHLDFSACHYTDTDLVCSSRLGVLIVVRNYKNVLSIQDESQRQKALVRNTVWMDMQAPVKQVSTRGTHVVFNTSEHMGFFDTSTLPNLPDSTPSTSDSSHQTSTHQDLDLDPDMDLSDNSVFRIHVLPAPHPFGVKESSCIQLDRDKIYMVYWALSDADGAGFRSVHGVPVGLPPERAMDGFGVCVRIWDFAYVNDN</sequence>
<dbReference type="Gene3D" id="1.20.1280.50">
    <property type="match status" value="1"/>
</dbReference>
<evidence type="ECO:0000313" key="3">
    <source>
        <dbReference type="Proteomes" id="UP000279259"/>
    </source>
</evidence>
<feature type="compositionally biased region" description="Low complexity" evidence="1">
    <location>
        <begin position="250"/>
        <end position="263"/>
    </location>
</feature>
<gene>
    <name evidence="2" type="ORF">EHS25_004590</name>
</gene>
<dbReference type="OrthoDB" id="550575at2759"/>
<evidence type="ECO:0000256" key="1">
    <source>
        <dbReference type="SAM" id="MobiDB-lite"/>
    </source>
</evidence>
<proteinExistence type="predicted"/>
<accession>A0A427YUG5</accession>
<evidence type="ECO:0008006" key="4">
    <source>
        <dbReference type="Google" id="ProtNLM"/>
    </source>
</evidence>
<feature type="compositionally biased region" description="Low complexity" evidence="1">
    <location>
        <begin position="565"/>
        <end position="588"/>
    </location>
</feature>
<feature type="compositionally biased region" description="Polar residues" evidence="1">
    <location>
        <begin position="264"/>
        <end position="274"/>
    </location>
</feature>
<dbReference type="InterPro" id="IPR036047">
    <property type="entry name" value="F-box-like_dom_sf"/>
</dbReference>
<dbReference type="STRING" id="1890683.A0A427YUG5"/>
<feature type="region of interest" description="Disordered" evidence="1">
    <location>
        <begin position="116"/>
        <end position="137"/>
    </location>
</feature>
<name>A0A427YUG5_9TREE</name>
<dbReference type="AlphaFoldDB" id="A0A427YUG5"/>
<comment type="caution">
    <text evidence="2">The sequence shown here is derived from an EMBL/GenBank/DDBJ whole genome shotgun (WGS) entry which is preliminary data.</text>
</comment>
<protein>
    <recommendedName>
        <fullName evidence="4">F-box domain-containing protein</fullName>
    </recommendedName>
</protein>
<dbReference type="Proteomes" id="UP000279259">
    <property type="component" value="Unassembled WGS sequence"/>
</dbReference>
<feature type="region of interest" description="Disordered" evidence="1">
    <location>
        <begin position="248"/>
        <end position="277"/>
    </location>
</feature>